<evidence type="ECO:0000256" key="4">
    <source>
        <dbReference type="SAM" id="MobiDB-lite"/>
    </source>
</evidence>
<feature type="region of interest" description="Disordered" evidence="4">
    <location>
        <begin position="920"/>
        <end position="956"/>
    </location>
</feature>
<dbReference type="Gene3D" id="3.40.47.10">
    <property type="match status" value="1"/>
</dbReference>
<keyword evidence="3 7" id="KW-0808">Transferase</keyword>
<protein>
    <submittedName>
        <fullName evidence="7">6-deoxyerythronolide-B synthase</fullName>
        <ecNumber evidence="7">2.3.1.94</ecNumber>
    </submittedName>
</protein>
<dbReference type="STRING" id="717606.PaecuDRAFT_3961"/>
<dbReference type="Gene3D" id="3.40.366.10">
    <property type="entry name" value="Malonyl-Coenzyme A Acyl Carrier Protein, domain 2"/>
    <property type="match status" value="1"/>
</dbReference>
<dbReference type="SUPFAM" id="SSF53901">
    <property type="entry name" value="Thiolase-like"/>
    <property type="match status" value="1"/>
</dbReference>
<name>E0IE70_9BACL</name>
<dbReference type="InterPro" id="IPR016035">
    <property type="entry name" value="Acyl_Trfase/lysoPLipase"/>
</dbReference>
<keyword evidence="2" id="KW-0597">Phosphoprotein</keyword>
<dbReference type="Proteomes" id="UP000005387">
    <property type="component" value="Unassembled WGS sequence"/>
</dbReference>
<dbReference type="InterPro" id="IPR020841">
    <property type="entry name" value="PKS_Beta-ketoAc_synthase_dom"/>
</dbReference>
<dbReference type="PROSITE" id="PS50075">
    <property type="entry name" value="CARRIER"/>
    <property type="match status" value="1"/>
</dbReference>
<accession>E0IE70</accession>
<evidence type="ECO:0000313" key="8">
    <source>
        <dbReference type="Proteomes" id="UP000005387"/>
    </source>
</evidence>
<dbReference type="InterPro" id="IPR014030">
    <property type="entry name" value="Ketoacyl_synth_N"/>
</dbReference>
<dbReference type="OrthoDB" id="9765680at2"/>
<keyword evidence="1" id="KW-0596">Phosphopantetheine</keyword>
<gene>
    <name evidence="7" type="ORF">PaecuDRAFT_3961</name>
</gene>
<dbReference type="InterPro" id="IPR016036">
    <property type="entry name" value="Malonyl_transacylase_ACP-bd"/>
</dbReference>
<evidence type="ECO:0000256" key="3">
    <source>
        <dbReference type="ARBA" id="ARBA00022679"/>
    </source>
</evidence>
<evidence type="ECO:0000259" key="6">
    <source>
        <dbReference type="PROSITE" id="PS52004"/>
    </source>
</evidence>
<feature type="domain" description="Carrier" evidence="5">
    <location>
        <begin position="1245"/>
        <end position="1325"/>
    </location>
</feature>
<dbReference type="Pfam" id="PF16197">
    <property type="entry name" value="KAsynt_C_assoc"/>
    <property type="match status" value="1"/>
</dbReference>
<keyword evidence="7" id="KW-0012">Acyltransferase</keyword>
<dbReference type="Pfam" id="PF00550">
    <property type="entry name" value="PP-binding"/>
    <property type="match status" value="1"/>
</dbReference>
<evidence type="ECO:0000259" key="5">
    <source>
        <dbReference type="PROSITE" id="PS50075"/>
    </source>
</evidence>
<dbReference type="InterPro" id="IPR009081">
    <property type="entry name" value="PP-bd_ACP"/>
</dbReference>
<organism evidence="7 8">
    <name type="scientific">Paenibacillus curdlanolyticus YK9</name>
    <dbReference type="NCBI Taxonomy" id="717606"/>
    <lineage>
        <taxon>Bacteria</taxon>
        <taxon>Bacillati</taxon>
        <taxon>Bacillota</taxon>
        <taxon>Bacilli</taxon>
        <taxon>Bacillales</taxon>
        <taxon>Paenibacillaceae</taxon>
        <taxon>Paenibacillus</taxon>
    </lineage>
</organism>
<dbReference type="eggNOG" id="COG3321">
    <property type="taxonomic scope" value="Bacteria"/>
</dbReference>
<feature type="domain" description="Ketosynthase family 3 (KS3)" evidence="6">
    <location>
        <begin position="7"/>
        <end position="464"/>
    </location>
</feature>
<evidence type="ECO:0000256" key="2">
    <source>
        <dbReference type="ARBA" id="ARBA00022553"/>
    </source>
</evidence>
<dbReference type="GO" id="GO:0047879">
    <property type="term" value="F:erythronolide synthase activity"/>
    <property type="evidence" value="ECO:0007669"/>
    <property type="project" value="UniProtKB-EC"/>
</dbReference>
<keyword evidence="8" id="KW-1185">Reference proteome</keyword>
<dbReference type="InterPro" id="IPR036736">
    <property type="entry name" value="ACP-like_sf"/>
</dbReference>
<dbReference type="Pfam" id="PF00109">
    <property type="entry name" value="ketoacyl-synt"/>
    <property type="match status" value="1"/>
</dbReference>
<proteinExistence type="predicted"/>
<dbReference type="SUPFAM" id="SSF47336">
    <property type="entry name" value="ACP-like"/>
    <property type="match status" value="1"/>
</dbReference>
<dbReference type="Gene3D" id="3.30.70.250">
    <property type="entry name" value="Malonyl-CoA ACP transacylase, ACP-binding"/>
    <property type="match status" value="1"/>
</dbReference>
<dbReference type="PANTHER" id="PTHR43074">
    <property type="entry name" value="OMEGA-3 POLYUNSATURATED FATTY ACID SYNTHASE PFAB-RELATED"/>
    <property type="match status" value="1"/>
</dbReference>
<evidence type="ECO:0000256" key="1">
    <source>
        <dbReference type="ARBA" id="ARBA00022450"/>
    </source>
</evidence>
<dbReference type="GO" id="GO:0004315">
    <property type="term" value="F:3-oxoacyl-[acyl-carrier-protein] synthase activity"/>
    <property type="evidence" value="ECO:0007669"/>
    <property type="project" value="InterPro"/>
</dbReference>
<dbReference type="SMART" id="SM00825">
    <property type="entry name" value="PKS_KS"/>
    <property type="match status" value="1"/>
</dbReference>
<dbReference type="Pfam" id="PF00698">
    <property type="entry name" value="Acyl_transf_1"/>
    <property type="match status" value="1"/>
</dbReference>
<dbReference type="PROSITE" id="PS00606">
    <property type="entry name" value="KS3_1"/>
    <property type="match status" value="1"/>
</dbReference>
<dbReference type="EC" id="2.3.1.94" evidence="7"/>
<dbReference type="RefSeq" id="WP_006039946.1">
    <property type="nucleotide sequence ID" value="NZ_AEDD01000011.1"/>
</dbReference>
<dbReference type="EMBL" id="AEDD01000011">
    <property type="protein sequence ID" value="EFM09424.1"/>
    <property type="molecule type" value="Genomic_DNA"/>
</dbReference>
<dbReference type="InterPro" id="IPR032821">
    <property type="entry name" value="PKS_assoc"/>
</dbReference>
<evidence type="ECO:0000313" key="7">
    <source>
        <dbReference type="EMBL" id="EFM09424.1"/>
    </source>
</evidence>
<dbReference type="Gene3D" id="1.10.1200.10">
    <property type="entry name" value="ACP-like"/>
    <property type="match status" value="1"/>
</dbReference>
<sequence length="1335" mass="140015">MNDSIGSGAIAIVGVSALFPGSTDNRGFWNDIMAGNDLMTDIPSSHWLIEDYYDPTPMTPDKTYAKRGAFLKQVQFDPKEFSMPPSNIPATDTSQLLGLMVAKSVLEDAAQGQFSLIDKDRISVILGTASASELTVELGSRIQRPVWVKVLRESGLPEDEVQEISDRIAAEYVPWKESSFPGLLGNVIAGRIANHFNLGGTNCIVDAACASSLTSISMGAMELLAGKSDLVITGGVDTLNDIFMFMCFSQTPALSPTGDCRPFSDQADGTMLGEGLCMFALRRLEDAERDGDRIYAVLRGFGTSSDGKSKSVYAPVSKGQAKALRRAYEMAGYSPATVELMEAHGTGTKAGDAAEFAGLASVFDDGTRADRQWCALGSVKSQIGHTKGTAGAAGMFKAVMALRHKALPPTIKVDRPNPNLDISNSPFYLNTKARPWIRGASHPRRASVSAFGFGGSNFHVTLEEYKGPGRQAWKLRTMPSELLLFSANNPADLLAQCEELLAGLTDDEGLHAYLARHTQSYYDPKQPARLALVTADLSDLRIKLEKAIAALRHHPEQRIDDNSGIYYANGAIPGKIAMLFPGQGSQYLNMGSELLLAFDEARAVWDRAADVSMDASSSLHEIVYPRPVFTSEELDTQRNRLQATEWAQPAIGAMSMSALHVLRKAGVQAEHFAGHSFGELSALCAAGVLNEADMLQAARKRGELMAAASAASAGSGAMCAVFASISQVRAIVEESGLAVTCANHNSPSQVVISGEAEAISRMEGALSAQGISCQRLPVSTAFHSPLVASSVPEFRTYLADCSVEAGRGVVVSNADGQPFPSTPDGLRDQLAAQIAQPVLFAETVQALYASGVRTFIEVGPSAVLTGLVAQCLAGKDIVAVGTDRKGQHGVHSLWHTLGRLASAGVPIDLRSFWEDYKEEGDPRNSHKPAFTIPLSGVNNGRPYPPKGGTPALPKPNEAKAMINAAPSSGTELRASEAALPNLQQEAAAQRPALAYTAVSQVGAGASGMDLARVTYAEQQQAASNIAMSRINDIQGETTMSNYSITTQSVLLGAITEMQRQTMEAHAAYQRAMADSHIAFLRTAEVSLAGLSALAAGGLGAFAAMPEIAASAAIPAPVAPAAPAYMPPAPVAPAAPAYMPLAPVAPAAPAYIPPAPVAPAAPAYMPPAPAAPAAPAYMPPAPVAPAAPAYMPPAPAAPAAPAYMPPAPVAPAAPAYIAPAPAAPAAPAYMPPAPATPAAAEAAAPPPSSDVRSVMLEVVAEKTGYPVEMLDFDIELESGLGIDSIKRVEILSAVQDQLPELPDVQPGELAALNTLGEIVDYMNQALGKGKEFAGKK</sequence>
<dbReference type="InterPro" id="IPR014031">
    <property type="entry name" value="Ketoacyl_synth_C"/>
</dbReference>
<dbReference type="CDD" id="cd00833">
    <property type="entry name" value="PKS"/>
    <property type="match status" value="1"/>
</dbReference>
<dbReference type="InterPro" id="IPR014043">
    <property type="entry name" value="Acyl_transferase_dom"/>
</dbReference>
<dbReference type="InterPro" id="IPR016039">
    <property type="entry name" value="Thiolase-like"/>
</dbReference>
<dbReference type="InterPro" id="IPR052568">
    <property type="entry name" value="PKS-FAS_Synthase"/>
</dbReference>
<reference evidence="7 8" key="1">
    <citation type="submission" date="2010-07" db="EMBL/GenBank/DDBJ databases">
        <title>The draft genome of Paenibacillus curdlanolyticus YK9.</title>
        <authorList>
            <consortium name="US DOE Joint Genome Institute (JGI-PGF)"/>
            <person name="Lucas S."/>
            <person name="Copeland A."/>
            <person name="Lapidus A."/>
            <person name="Cheng J.-F."/>
            <person name="Bruce D."/>
            <person name="Goodwin L."/>
            <person name="Pitluck S."/>
            <person name="Land M.L."/>
            <person name="Hauser L."/>
            <person name="Chang Y.-J."/>
            <person name="Jeffries C."/>
            <person name="Anderson I.J."/>
            <person name="Johnson E."/>
            <person name="Loganathan U."/>
            <person name="Mulhopadhyay B."/>
            <person name="Kyrpides N."/>
            <person name="Woyke T.J."/>
        </authorList>
    </citation>
    <scope>NUCLEOTIDE SEQUENCE [LARGE SCALE GENOMIC DNA]</scope>
    <source>
        <strain evidence="7 8">YK9</strain>
    </source>
</reference>
<dbReference type="InterPro" id="IPR018201">
    <property type="entry name" value="Ketoacyl_synth_AS"/>
</dbReference>
<dbReference type="PROSITE" id="PS52004">
    <property type="entry name" value="KS3_2"/>
    <property type="match status" value="1"/>
</dbReference>
<dbReference type="SUPFAM" id="SSF52151">
    <property type="entry name" value="FabD/lysophospholipase-like"/>
    <property type="match status" value="1"/>
</dbReference>
<dbReference type="GO" id="GO:0006633">
    <property type="term" value="P:fatty acid biosynthetic process"/>
    <property type="evidence" value="ECO:0007669"/>
    <property type="project" value="InterPro"/>
</dbReference>
<dbReference type="Pfam" id="PF02801">
    <property type="entry name" value="Ketoacyl-synt_C"/>
    <property type="match status" value="1"/>
</dbReference>
<dbReference type="InterPro" id="IPR001227">
    <property type="entry name" value="Ac_transferase_dom_sf"/>
</dbReference>
<dbReference type="PANTHER" id="PTHR43074:SF1">
    <property type="entry name" value="BETA-KETOACYL SYNTHASE FAMILY PROTEIN-RELATED"/>
    <property type="match status" value="1"/>
</dbReference>
<dbReference type="SUPFAM" id="SSF55048">
    <property type="entry name" value="Probable ACP-binding domain of malonyl-CoA ACP transacylase"/>
    <property type="match status" value="1"/>
</dbReference>
<dbReference type="SMART" id="SM00827">
    <property type="entry name" value="PKS_AT"/>
    <property type="match status" value="1"/>
</dbReference>